<accession>B7PQV0</accession>
<dbReference type="EMBL" id="ABJB010092262">
    <property type="status" value="NOT_ANNOTATED_CDS"/>
    <property type="molecule type" value="Genomic_DNA"/>
</dbReference>
<dbReference type="OrthoDB" id="10052168at2759"/>
<evidence type="ECO:0000256" key="4">
    <source>
        <dbReference type="ARBA" id="ARBA00022670"/>
    </source>
</evidence>
<keyword evidence="4" id="KW-0645">Protease</keyword>
<keyword evidence="3" id="KW-0963">Cytoplasm</keyword>
<dbReference type="InterPro" id="IPR005320">
    <property type="entry name" value="Peptidase_S51"/>
</dbReference>
<evidence type="ECO:0000256" key="5">
    <source>
        <dbReference type="ARBA" id="ARBA00022801"/>
    </source>
</evidence>
<dbReference type="PaxDb" id="6945-B7PQV0"/>
<evidence type="ECO:0000256" key="10">
    <source>
        <dbReference type="ARBA" id="ARBA00066675"/>
    </source>
</evidence>
<dbReference type="EC" id="3.4.13.21" evidence="10"/>
<dbReference type="AlphaFoldDB" id="B7PQV0"/>
<dbReference type="InParanoid" id="B7PQV0"/>
<keyword evidence="16" id="KW-1267">Proteomics identification</keyword>
<keyword evidence="7 13" id="KW-0224">Dipeptidase</keyword>
<comment type="similarity">
    <text evidence="2">Belongs to the peptidase S51 family.</text>
</comment>
<dbReference type="STRING" id="6945.B7PQV0"/>
<comment type="subcellular location">
    <subcellularLocation>
        <location evidence="1">Cytoplasm</location>
    </subcellularLocation>
</comment>
<dbReference type="EnsemblMetazoa" id="ISCW005900-RA">
    <property type="protein sequence ID" value="ISCW005900-PA"/>
    <property type="gene ID" value="ISCW005900"/>
</dbReference>
<comment type="catalytic activity">
    <reaction evidence="8">
        <text>Dipeptidase E catalyzes the hydrolysis of dipeptides Asp-|-Xaa. It does not act on peptides with N-terminal Glu, Asn or Gln, nor does it cleave isoaspartyl peptides.</text>
        <dbReference type="EC" id="3.4.13.21"/>
    </reaction>
</comment>
<dbReference type="PANTHER" id="PTHR20842:SF0">
    <property type="entry name" value="ALPHA-ASPARTYL DIPEPTIDASE"/>
    <property type="match status" value="1"/>
</dbReference>
<feature type="region of interest" description="Disordered" evidence="12">
    <location>
        <begin position="1"/>
        <end position="26"/>
    </location>
</feature>
<evidence type="ECO:0000256" key="9">
    <source>
        <dbReference type="ARBA" id="ARBA00058347"/>
    </source>
</evidence>
<evidence type="ECO:0000256" key="1">
    <source>
        <dbReference type="ARBA" id="ARBA00004496"/>
    </source>
</evidence>
<evidence type="ECO:0000256" key="3">
    <source>
        <dbReference type="ARBA" id="ARBA00022490"/>
    </source>
</evidence>
<gene>
    <name evidence="14" type="primary">8052335</name>
    <name evidence="13" type="ORF">IscW_ISCW005900</name>
</gene>
<dbReference type="VEuPathDB" id="VectorBase:ISCP_021545"/>
<proteinExistence type="evidence at protein level"/>
<dbReference type="NCBIfam" id="NF003642">
    <property type="entry name" value="PRK05282.1"/>
    <property type="match status" value="1"/>
</dbReference>
<dbReference type="CDD" id="cd03146">
    <property type="entry name" value="GAT1_Peptidase_E"/>
    <property type="match status" value="1"/>
</dbReference>
<dbReference type="GO" id="GO:0006508">
    <property type="term" value="P:proteolysis"/>
    <property type="evidence" value="ECO:0007669"/>
    <property type="project" value="UniProtKB-KW"/>
</dbReference>
<evidence type="ECO:0000256" key="2">
    <source>
        <dbReference type="ARBA" id="ARBA00006534"/>
    </source>
</evidence>
<dbReference type="GO" id="GO:0008236">
    <property type="term" value="F:serine-type peptidase activity"/>
    <property type="evidence" value="ECO:0007669"/>
    <property type="project" value="UniProtKB-KW"/>
</dbReference>
<dbReference type="Gene3D" id="3.40.50.880">
    <property type="match status" value="1"/>
</dbReference>
<dbReference type="MEROPS" id="S51.002"/>
<dbReference type="Pfam" id="PF03575">
    <property type="entry name" value="Peptidase_S51"/>
    <property type="match status" value="1"/>
</dbReference>
<dbReference type="GO" id="GO:0016805">
    <property type="term" value="F:dipeptidase activity"/>
    <property type="evidence" value="ECO:0007669"/>
    <property type="project" value="UniProtKB-KW"/>
</dbReference>
<evidence type="ECO:0000256" key="8">
    <source>
        <dbReference type="ARBA" id="ARBA00050239"/>
    </source>
</evidence>
<evidence type="ECO:0000256" key="11">
    <source>
        <dbReference type="ARBA" id="ARBA00075877"/>
    </source>
</evidence>
<comment type="function">
    <text evidence="9">Hydrolyzes dipeptides containing N-terminal aspartate residues.</text>
</comment>
<dbReference type="EMBL" id="DS767852">
    <property type="protein sequence ID" value="EEC08972.1"/>
    <property type="molecule type" value="Genomic_DNA"/>
</dbReference>
<dbReference type="FunCoup" id="B7PQV0">
    <property type="interactions" value="1"/>
</dbReference>
<keyword evidence="6" id="KW-0720">Serine protease</keyword>
<dbReference type="SUPFAM" id="SSF52317">
    <property type="entry name" value="Class I glutamine amidotransferase-like"/>
    <property type="match status" value="1"/>
</dbReference>
<evidence type="ECO:0000256" key="7">
    <source>
        <dbReference type="ARBA" id="ARBA00022997"/>
    </source>
</evidence>
<evidence type="ECO:0000256" key="12">
    <source>
        <dbReference type="SAM" id="MobiDB-lite"/>
    </source>
</evidence>
<dbReference type="InterPro" id="IPR029062">
    <property type="entry name" value="Class_I_gatase-like"/>
</dbReference>
<evidence type="ECO:0000313" key="13">
    <source>
        <dbReference type="EMBL" id="EEC08972.1"/>
    </source>
</evidence>
<keyword evidence="5 13" id="KW-0378">Hydrolase</keyword>
<dbReference type="VEuPathDB" id="VectorBase:ISCW005900"/>
<evidence type="ECO:0000313" key="15">
    <source>
        <dbReference type="Proteomes" id="UP000001555"/>
    </source>
</evidence>
<dbReference type="PANTHER" id="PTHR20842">
    <property type="entry name" value="PROTEASE S51 ALPHA-ASPARTYL DIPEPTIDASE"/>
    <property type="match status" value="1"/>
</dbReference>
<dbReference type="FunFam" id="3.40.50.880:FF:000007">
    <property type="entry name" value="Peptidase E"/>
    <property type="match status" value="1"/>
</dbReference>
<reference evidence="13 15" key="1">
    <citation type="submission" date="2008-03" db="EMBL/GenBank/DDBJ databases">
        <title>Annotation of Ixodes scapularis.</title>
        <authorList>
            <consortium name="Ixodes scapularis Genome Project Consortium"/>
            <person name="Caler E."/>
            <person name="Hannick L.I."/>
            <person name="Bidwell S."/>
            <person name="Joardar V."/>
            <person name="Thiagarajan M."/>
            <person name="Amedeo P."/>
            <person name="Galinsky K.J."/>
            <person name="Schobel S."/>
            <person name="Inman J."/>
            <person name="Hostetler J."/>
            <person name="Miller J."/>
            <person name="Hammond M."/>
            <person name="Megy K."/>
            <person name="Lawson D."/>
            <person name="Kodira C."/>
            <person name="Sutton G."/>
            <person name="Meyer J."/>
            <person name="Hill C.A."/>
            <person name="Birren B."/>
            <person name="Nene V."/>
            <person name="Collins F."/>
            <person name="Alarcon-Chaidez F."/>
            <person name="Wikel S."/>
            <person name="Strausberg R."/>
        </authorList>
    </citation>
    <scope>NUCLEOTIDE SEQUENCE [LARGE SCALE GENOMIC DNA]</scope>
    <source>
        <strain evidence="15">Wikel</strain>
        <strain evidence="13">Wikel colony</strain>
    </source>
</reference>
<name>B7PQV0_IXOSC</name>
<dbReference type="VEuPathDB" id="VectorBase:ISCI005900"/>
<organism>
    <name type="scientific">Ixodes scapularis</name>
    <name type="common">Black-legged tick</name>
    <name type="synonym">Deer tick</name>
    <dbReference type="NCBI Taxonomy" id="6945"/>
    <lineage>
        <taxon>Eukaryota</taxon>
        <taxon>Metazoa</taxon>
        <taxon>Ecdysozoa</taxon>
        <taxon>Arthropoda</taxon>
        <taxon>Chelicerata</taxon>
        <taxon>Arachnida</taxon>
        <taxon>Acari</taxon>
        <taxon>Parasitiformes</taxon>
        <taxon>Ixodida</taxon>
        <taxon>Ixodoidea</taxon>
        <taxon>Ixodidae</taxon>
        <taxon>Ixodinae</taxon>
        <taxon>Ixodes</taxon>
    </lineage>
</organism>
<evidence type="ECO:0007829" key="16">
    <source>
        <dbReference type="PeptideAtlas" id="B7PQV0"/>
    </source>
</evidence>
<protein>
    <recommendedName>
        <fullName evidence="10">dipeptidase E</fullName>
        <ecNumber evidence="10">3.4.13.21</ecNumber>
    </recommendedName>
    <alternativeName>
        <fullName evidence="11">Asp-specific dipeptidase</fullName>
    </alternativeName>
</protein>
<keyword evidence="15" id="KW-1185">Reference proteome</keyword>
<evidence type="ECO:0000256" key="6">
    <source>
        <dbReference type="ARBA" id="ARBA00022825"/>
    </source>
</evidence>
<reference evidence="14" key="2">
    <citation type="submission" date="2020-05" db="UniProtKB">
        <authorList>
            <consortium name="EnsemblMetazoa"/>
        </authorList>
    </citation>
    <scope>IDENTIFICATION</scope>
    <source>
        <strain evidence="14">wikel</strain>
    </source>
</reference>
<sequence>MQRSPAGRRSPIRSPDERPLPRPAQIPPVARYHHSIAKMSSSSSSSLSSLRRLLLLSNSTMHGGQFLEYCCDLIKEFFAKSGVKRILFVPYAHHDYDAYANKVRNALQAMDFVVDSIHDAPDPVAAVKHAQGIFIGGGNTFRLLRTLYETNVAEAIRLRCLEEGMPYMGASAGSNVATANICTTNDMPIVYPPTFVALNLVPFNINPHYVETNPESNHMGETRDDRILEYLQVGNHMPVLGLKEGAVLKVEGNQAVLLGISGAKLFVEDKEPVYYEPGDDMSFLLKPDMVSIPNALS</sequence>
<dbReference type="HOGENOM" id="CLU_071689_0_0_1"/>
<dbReference type="Proteomes" id="UP000001555">
    <property type="component" value="Unassembled WGS sequence"/>
</dbReference>
<evidence type="ECO:0000313" key="14">
    <source>
        <dbReference type="EnsemblMetazoa" id="ISCW005900-PA"/>
    </source>
</evidence>
<dbReference type="KEGG" id="isc:8052335"/>
<dbReference type="GO" id="GO:0005737">
    <property type="term" value="C:cytoplasm"/>
    <property type="evidence" value="ECO:0007669"/>
    <property type="project" value="UniProtKB-SubCell"/>
</dbReference>